<organism evidence="1 2">
    <name type="scientific">Coptis chinensis</name>
    <dbReference type="NCBI Taxonomy" id="261450"/>
    <lineage>
        <taxon>Eukaryota</taxon>
        <taxon>Viridiplantae</taxon>
        <taxon>Streptophyta</taxon>
        <taxon>Embryophyta</taxon>
        <taxon>Tracheophyta</taxon>
        <taxon>Spermatophyta</taxon>
        <taxon>Magnoliopsida</taxon>
        <taxon>Ranunculales</taxon>
        <taxon>Ranunculaceae</taxon>
        <taxon>Coptidoideae</taxon>
        <taxon>Coptis</taxon>
    </lineage>
</organism>
<evidence type="ECO:0008006" key="3">
    <source>
        <dbReference type="Google" id="ProtNLM"/>
    </source>
</evidence>
<gene>
    <name evidence="1" type="ORF">IFM89_018999</name>
</gene>
<dbReference type="PANTHER" id="PTHR38926">
    <property type="entry name" value="F-BOX DOMAIN CONTAINING PROTEIN, EXPRESSED"/>
    <property type="match status" value="1"/>
</dbReference>
<protein>
    <recommendedName>
        <fullName evidence="3">F-box/LRR-repeat protein</fullName>
    </recommendedName>
</protein>
<dbReference type="Proteomes" id="UP000631114">
    <property type="component" value="Unassembled WGS sequence"/>
</dbReference>
<evidence type="ECO:0000313" key="1">
    <source>
        <dbReference type="EMBL" id="KAF9609906.1"/>
    </source>
</evidence>
<comment type="caution">
    <text evidence="1">The sequence shown here is derived from an EMBL/GenBank/DDBJ whole genome shotgun (WGS) entry which is preliminary data.</text>
</comment>
<proteinExistence type="predicted"/>
<dbReference type="Gene3D" id="3.80.10.10">
    <property type="entry name" value="Ribonuclease Inhibitor"/>
    <property type="match status" value="1"/>
</dbReference>
<dbReference type="InterPro" id="IPR032675">
    <property type="entry name" value="LRR_dom_sf"/>
</dbReference>
<dbReference type="SUPFAM" id="SSF81383">
    <property type="entry name" value="F-box domain"/>
    <property type="match status" value="1"/>
</dbReference>
<reference evidence="1 2" key="1">
    <citation type="submission" date="2020-10" db="EMBL/GenBank/DDBJ databases">
        <title>The Coptis chinensis genome and diversification of protoberbering-type alkaloids.</title>
        <authorList>
            <person name="Wang B."/>
            <person name="Shu S."/>
            <person name="Song C."/>
            <person name="Liu Y."/>
        </authorList>
    </citation>
    <scope>NUCLEOTIDE SEQUENCE [LARGE SCALE GENOMIC DNA]</scope>
    <source>
        <strain evidence="1">HL-2020</strain>
        <tissue evidence="1">Leaf</tissue>
    </source>
</reference>
<accession>A0A835I3I3</accession>
<feature type="non-terminal residue" evidence="1">
    <location>
        <position position="149"/>
    </location>
</feature>
<dbReference type="EMBL" id="JADFTS010000004">
    <property type="protein sequence ID" value="KAF9609906.1"/>
    <property type="molecule type" value="Genomic_DNA"/>
</dbReference>
<dbReference type="InterPro" id="IPR036047">
    <property type="entry name" value="F-box-like_dom_sf"/>
</dbReference>
<dbReference type="PANTHER" id="PTHR38926:SF2">
    <property type="entry name" value="F-BOX_LRR-REPEAT PROTEIN 21-RELATED"/>
    <property type="match status" value="1"/>
</dbReference>
<keyword evidence="2" id="KW-1185">Reference proteome</keyword>
<name>A0A835I3I3_9MAGN</name>
<dbReference type="OrthoDB" id="2095648at2759"/>
<sequence>MIIIFEKLGAFDIHYNAQRVCSLWRELAKEPQLFRSIDFRDVWVHYKSGAAFLSSAKDAVARSRGQLEALSYNGWELDKLLLYVADQPNVLKHLRLENFLNISAVIFAETVIEAVLKEVGRRCPELKCLRLIPSQIEEKPSEIIRVDYD</sequence>
<dbReference type="AlphaFoldDB" id="A0A835I3I3"/>
<evidence type="ECO:0000313" key="2">
    <source>
        <dbReference type="Proteomes" id="UP000631114"/>
    </source>
</evidence>